<dbReference type="AlphaFoldDB" id="A0AB34JC80"/>
<evidence type="ECO:0000256" key="3">
    <source>
        <dbReference type="SAM" id="Phobius"/>
    </source>
</evidence>
<keyword evidence="3" id="KW-0472">Membrane</keyword>
<dbReference type="Pfam" id="PF00294">
    <property type="entry name" value="PfkB"/>
    <property type="match status" value="1"/>
</dbReference>
<organism evidence="5 6">
    <name type="scientific">Prymnesium parvum</name>
    <name type="common">Toxic golden alga</name>
    <dbReference type="NCBI Taxonomy" id="97485"/>
    <lineage>
        <taxon>Eukaryota</taxon>
        <taxon>Haptista</taxon>
        <taxon>Haptophyta</taxon>
        <taxon>Prymnesiophyceae</taxon>
        <taxon>Prymnesiales</taxon>
        <taxon>Prymnesiaceae</taxon>
        <taxon>Prymnesium</taxon>
    </lineage>
</organism>
<evidence type="ECO:0000256" key="2">
    <source>
        <dbReference type="ARBA" id="ARBA00022777"/>
    </source>
</evidence>
<dbReference type="GO" id="GO:0016301">
    <property type="term" value="F:kinase activity"/>
    <property type="evidence" value="ECO:0007669"/>
    <property type="project" value="UniProtKB-KW"/>
</dbReference>
<dbReference type="Proteomes" id="UP001515480">
    <property type="component" value="Unassembled WGS sequence"/>
</dbReference>
<accession>A0AB34JC80</accession>
<feature type="domain" description="Carbohydrate kinase PfkB" evidence="4">
    <location>
        <begin position="242"/>
        <end position="421"/>
    </location>
</feature>
<evidence type="ECO:0000313" key="6">
    <source>
        <dbReference type="Proteomes" id="UP001515480"/>
    </source>
</evidence>
<keyword evidence="1" id="KW-0808">Transferase</keyword>
<keyword evidence="2" id="KW-0418">Kinase</keyword>
<gene>
    <name evidence="5" type="ORF">AB1Y20_022860</name>
</gene>
<keyword evidence="6" id="KW-1185">Reference proteome</keyword>
<reference evidence="5 6" key="1">
    <citation type="journal article" date="2024" name="Science">
        <title>Giant polyketide synthase enzymes in the biosynthesis of giant marine polyether toxins.</title>
        <authorList>
            <person name="Fallon T.R."/>
            <person name="Shende V.V."/>
            <person name="Wierzbicki I.H."/>
            <person name="Pendleton A.L."/>
            <person name="Watervoot N.F."/>
            <person name="Auber R.P."/>
            <person name="Gonzalez D.J."/>
            <person name="Wisecaver J.H."/>
            <person name="Moore B.S."/>
        </authorList>
    </citation>
    <scope>NUCLEOTIDE SEQUENCE [LARGE SCALE GENOMIC DNA]</scope>
    <source>
        <strain evidence="5 6">12B1</strain>
    </source>
</reference>
<dbReference type="PANTHER" id="PTHR10584:SF166">
    <property type="entry name" value="RIBOKINASE"/>
    <property type="match status" value="1"/>
</dbReference>
<dbReference type="SUPFAM" id="SSF53613">
    <property type="entry name" value="Ribokinase-like"/>
    <property type="match status" value="1"/>
</dbReference>
<sequence length="440" mass="46704">MRWGWAAMGLGAAVALLGYLHTRRRRRRRVLVVGSINVDLYQRTTAGSIKFSGRQVNIAPIKGMTLPASSFIAHPKIKAQAAVGSAGGGGAEEFVLTMDGPFEQKTGGKGANTAAAAGQTFACDLFGNMGKASERENAALLRDLHTFGAVGTEYISVLPDCPTGTAYILLFEDNDNAILLLGGANQQWPPQEELEAVGGRLYSAISDSVAVMLQREERRTPPSHLNGCIYPVAPTSLFLVMSQVPEYVNVSTARLASSLGKPVVMDCGGTDAPLDAKLMPYISVMTANESELTFISGIDTQFDGCVQKNLVREAVGVLKSKFAATGNPRVEVLVTLGPLGSMHFGADWTVSKDIQETHIGRFALTTADGKPKDTTGAGDCYRGSFVAARYGEGRSVTDAMVWAAAASACSVEVEGAMPSMPPRAEIERRCSQSLLAVDEF</sequence>
<keyword evidence="3" id="KW-0812">Transmembrane</keyword>
<evidence type="ECO:0000256" key="1">
    <source>
        <dbReference type="ARBA" id="ARBA00022679"/>
    </source>
</evidence>
<dbReference type="InterPro" id="IPR011611">
    <property type="entry name" value="PfkB_dom"/>
</dbReference>
<proteinExistence type="predicted"/>
<feature type="transmembrane region" description="Helical" evidence="3">
    <location>
        <begin position="6"/>
        <end position="22"/>
    </location>
</feature>
<evidence type="ECO:0000313" key="5">
    <source>
        <dbReference type="EMBL" id="KAL1519334.1"/>
    </source>
</evidence>
<comment type="caution">
    <text evidence="5">The sequence shown here is derived from an EMBL/GenBank/DDBJ whole genome shotgun (WGS) entry which is preliminary data.</text>
</comment>
<dbReference type="PANTHER" id="PTHR10584">
    <property type="entry name" value="SUGAR KINASE"/>
    <property type="match status" value="1"/>
</dbReference>
<name>A0AB34JC80_PRYPA</name>
<dbReference type="InterPro" id="IPR029056">
    <property type="entry name" value="Ribokinase-like"/>
</dbReference>
<protein>
    <recommendedName>
        <fullName evidence="4">Carbohydrate kinase PfkB domain-containing protein</fullName>
    </recommendedName>
</protein>
<dbReference type="Gene3D" id="3.40.1190.20">
    <property type="match status" value="1"/>
</dbReference>
<evidence type="ECO:0000259" key="4">
    <source>
        <dbReference type="Pfam" id="PF00294"/>
    </source>
</evidence>
<keyword evidence="3" id="KW-1133">Transmembrane helix</keyword>
<dbReference type="EMBL" id="JBGBPQ010000009">
    <property type="protein sequence ID" value="KAL1519334.1"/>
    <property type="molecule type" value="Genomic_DNA"/>
</dbReference>